<organism evidence="2 3">
    <name type="scientific">Exidia glandulosa HHB12029</name>
    <dbReference type="NCBI Taxonomy" id="1314781"/>
    <lineage>
        <taxon>Eukaryota</taxon>
        <taxon>Fungi</taxon>
        <taxon>Dikarya</taxon>
        <taxon>Basidiomycota</taxon>
        <taxon>Agaricomycotina</taxon>
        <taxon>Agaricomycetes</taxon>
        <taxon>Auriculariales</taxon>
        <taxon>Exidiaceae</taxon>
        <taxon>Exidia</taxon>
    </lineage>
</organism>
<reference evidence="2 3" key="1">
    <citation type="journal article" date="2016" name="Mol. Biol. Evol.">
        <title>Comparative Genomics of Early-Diverging Mushroom-Forming Fungi Provides Insights into the Origins of Lignocellulose Decay Capabilities.</title>
        <authorList>
            <person name="Nagy L.G."/>
            <person name="Riley R."/>
            <person name="Tritt A."/>
            <person name="Adam C."/>
            <person name="Daum C."/>
            <person name="Floudas D."/>
            <person name="Sun H."/>
            <person name="Yadav J.S."/>
            <person name="Pangilinan J."/>
            <person name="Larsson K.H."/>
            <person name="Matsuura K."/>
            <person name="Barry K."/>
            <person name="Labutti K."/>
            <person name="Kuo R."/>
            <person name="Ohm R.A."/>
            <person name="Bhattacharya S.S."/>
            <person name="Shirouzu T."/>
            <person name="Yoshinaga Y."/>
            <person name="Martin F.M."/>
            <person name="Grigoriev I.V."/>
            <person name="Hibbett D.S."/>
        </authorList>
    </citation>
    <scope>NUCLEOTIDE SEQUENCE [LARGE SCALE GENOMIC DNA]</scope>
    <source>
        <strain evidence="2 3">HHB12029</strain>
    </source>
</reference>
<evidence type="ECO:0000256" key="1">
    <source>
        <dbReference type="SAM" id="SignalP"/>
    </source>
</evidence>
<dbReference type="EMBL" id="KV426913">
    <property type="protein sequence ID" value="KZV78408.1"/>
    <property type="molecule type" value="Genomic_DNA"/>
</dbReference>
<dbReference type="InParanoid" id="A0A166MUC9"/>
<evidence type="ECO:0000313" key="3">
    <source>
        <dbReference type="Proteomes" id="UP000077266"/>
    </source>
</evidence>
<evidence type="ECO:0000313" key="2">
    <source>
        <dbReference type="EMBL" id="KZV78408.1"/>
    </source>
</evidence>
<keyword evidence="3" id="KW-1185">Reference proteome</keyword>
<gene>
    <name evidence="2" type="ORF">EXIGLDRAFT_716782</name>
</gene>
<protein>
    <submittedName>
        <fullName evidence="2">Uncharacterized protein</fullName>
    </submittedName>
</protein>
<accession>A0A166MUC9</accession>
<feature type="chain" id="PRO_5007877512" evidence="1">
    <location>
        <begin position="20"/>
        <end position="71"/>
    </location>
</feature>
<feature type="signal peptide" evidence="1">
    <location>
        <begin position="1"/>
        <end position="19"/>
    </location>
</feature>
<dbReference type="Proteomes" id="UP000077266">
    <property type="component" value="Unassembled WGS sequence"/>
</dbReference>
<keyword evidence="1" id="KW-0732">Signal</keyword>
<name>A0A166MUC9_EXIGL</name>
<sequence>MGSFLWGRFLALLLTVSSPTPDSPTPDSPLFPYHPAPLGPLHHPLLLPFPLSAPFRPKLLPSRQPQLSPMP</sequence>
<proteinExistence type="predicted"/>
<dbReference type="AlphaFoldDB" id="A0A166MUC9"/>